<reference evidence="1" key="1">
    <citation type="submission" date="2022-07" db="EMBL/GenBank/DDBJ databases">
        <title>Genome Sequence of Phlebia brevispora.</title>
        <authorList>
            <person name="Buettner E."/>
        </authorList>
    </citation>
    <scope>NUCLEOTIDE SEQUENCE</scope>
    <source>
        <strain evidence="1">MPL23</strain>
    </source>
</reference>
<protein>
    <submittedName>
        <fullName evidence="1">Uncharacterized protein</fullName>
    </submittedName>
</protein>
<keyword evidence="2" id="KW-1185">Reference proteome</keyword>
<sequence length="253" mass="28601">MRKPKMCLELISTRPSKKMQAVKQLSSKLYTSVHPCRRLLTDTDSHNLHSTFAQLTATKLKKRLAANGKPSAAAGHRHRDVLIPSPERLGAFSSYFHRKVLSCVSSNTAIACKQVTRTTLRLRLHKSKVMSAPYRQDMPPPGGFDAIKYKRNLPFRGPSGVVILGAVTAICAYGFYRVGLGNLEKRELEREKAWSRIHLVPLLLAEGDRDAYRRQQAALAREREIMKDVKDWEVGKSVYHNPKYRPADNIVVL</sequence>
<evidence type="ECO:0000313" key="2">
    <source>
        <dbReference type="Proteomes" id="UP001148662"/>
    </source>
</evidence>
<name>A0ACC1RNK0_9APHY</name>
<dbReference type="EMBL" id="JANHOG010002602">
    <property type="protein sequence ID" value="KAJ3521746.1"/>
    <property type="molecule type" value="Genomic_DNA"/>
</dbReference>
<organism evidence="1 2">
    <name type="scientific">Phlebia brevispora</name>
    <dbReference type="NCBI Taxonomy" id="194682"/>
    <lineage>
        <taxon>Eukaryota</taxon>
        <taxon>Fungi</taxon>
        <taxon>Dikarya</taxon>
        <taxon>Basidiomycota</taxon>
        <taxon>Agaricomycotina</taxon>
        <taxon>Agaricomycetes</taxon>
        <taxon>Polyporales</taxon>
        <taxon>Meruliaceae</taxon>
        <taxon>Phlebia</taxon>
    </lineage>
</organism>
<gene>
    <name evidence="1" type="ORF">NM688_g8976</name>
</gene>
<proteinExistence type="predicted"/>
<evidence type="ECO:0000313" key="1">
    <source>
        <dbReference type="EMBL" id="KAJ3521746.1"/>
    </source>
</evidence>
<accession>A0ACC1RNK0</accession>
<comment type="caution">
    <text evidence="1">The sequence shown here is derived from an EMBL/GenBank/DDBJ whole genome shotgun (WGS) entry which is preliminary data.</text>
</comment>
<dbReference type="Proteomes" id="UP001148662">
    <property type="component" value="Unassembled WGS sequence"/>
</dbReference>